<keyword evidence="2" id="KW-0472">Membrane</keyword>
<feature type="compositionally biased region" description="Basic residues" evidence="1">
    <location>
        <begin position="20"/>
        <end position="31"/>
    </location>
</feature>
<feature type="region of interest" description="Disordered" evidence="1">
    <location>
        <begin position="1"/>
        <end position="46"/>
    </location>
</feature>
<feature type="transmembrane region" description="Helical" evidence="2">
    <location>
        <begin position="276"/>
        <end position="296"/>
    </location>
</feature>
<name>A0AAX6MF57_9PEZI</name>
<protein>
    <submittedName>
        <fullName evidence="3">Uncharacterized protein</fullName>
    </submittedName>
</protein>
<keyword evidence="2" id="KW-1133">Transmembrane helix</keyword>
<comment type="caution">
    <text evidence="3">The sequence shown here is derived from an EMBL/GenBank/DDBJ whole genome shotgun (WGS) entry which is preliminary data.</text>
</comment>
<evidence type="ECO:0000256" key="2">
    <source>
        <dbReference type="SAM" id="Phobius"/>
    </source>
</evidence>
<keyword evidence="2" id="KW-0812">Transmembrane</keyword>
<dbReference type="Proteomes" id="UP001369815">
    <property type="component" value="Unassembled WGS sequence"/>
</dbReference>
<dbReference type="EMBL" id="JBANMG010000007">
    <property type="protein sequence ID" value="KAK6951338.1"/>
    <property type="molecule type" value="Genomic_DNA"/>
</dbReference>
<reference evidence="3 4" key="1">
    <citation type="journal article" date="2024" name="Front Chem Biol">
        <title>Unveiling the potential of Daldinia eschscholtzii MFLUCC 19-0629 through bioactivity and bioinformatics studies for enhanced sustainable agriculture production.</title>
        <authorList>
            <person name="Brooks S."/>
            <person name="Weaver J.A."/>
            <person name="Klomchit A."/>
            <person name="Alharthi S.A."/>
            <person name="Onlamun T."/>
            <person name="Nurani R."/>
            <person name="Vong T.K."/>
            <person name="Alberti F."/>
            <person name="Greco C."/>
        </authorList>
    </citation>
    <scope>NUCLEOTIDE SEQUENCE [LARGE SCALE GENOMIC DNA]</scope>
    <source>
        <strain evidence="3">MFLUCC 19-0629</strain>
    </source>
</reference>
<dbReference type="AlphaFoldDB" id="A0AAX6MF57"/>
<accession>A0AAX6MF57</accession>
<proteinExistence type="predicted"/>
<feature type="transmembrane region" description="Helical" evidence="2">
    <location>
        <begin position="240"/>
        <end position="261"/>
    </location>
</feature>
<feature type="compositionally biased region" description="Polar residues" evidence="1">
    <location>
        <begin position="1"/>
        <end position="19"/>
    </location>
</feature>
<keyword evidence="4" id="KW-1185">Reference proteome</keyword>
<feature type="transmembrane region" description="Helical" evidence="2">
    <location>
        <begin position="308"/>
        <end position="332"/>
    </location>
</feature>
<sequence length="367" mass="40833">MNTLVTNQLGSGFTSQGQGTRRKVMKGKRKLSPNSTQAWTPLSSNPQDSHILSDDCHAGLRSIAQAVHDANVQYKCAVSDYLRWRNKLRNRTGPNPNLNRFHQDDLQTIEGAINAHLTLDKSLAPQLLVNLDDGSCISIWKRVAENMVYLKSLQKPQTPAHLEKSTKRATELKNCRTTMTTSFNLVERELRDSGHGSTCEAILAKIAMLLEYEEAYPVLPEPTLTVPEPRQESPYTFHTSTLISIDGMGLVISLIFMAMAWSKSTDTPGSPNDPDFWVQMRDTTLTLLGLLTTIYVTHQRLSADPIAWNYALMFTLAGIACAILAVVLYPLVPTMWSSFASFSANVMQILVTLQLALITKALKQKQL</sequence>
<feature type="transmembrane region" description="Helical" evidence="2">
    <location>
        <begin position="338"/>
        <end position="358"/>
    </location>
</feature>
<evidence type="ECO:0000313" key="4">
    <source>
        <dbReference type="Proteomes" id="UP001369815"/>
    </source>
</evidence>
<feature type="compositionally biased region" description="Polar residues" evidence="1">
    <location>
        <begin position="32"/>
        <end position="46"/>
    </location>
</feature>
<organism evidence="3 4">
    <name type="scientific">Daldinia eschscholtzii</name>
    <dbReference type="NCBI Taxonomy" id="292717"/>
    <lineage>
        <taxon>Eukaryota</taxon>
        <taxon>Fungi</taxon>
        <taxon>Dikarya</taxon>
        <taxon>Ascomycota</taxon>
        <taxon>Pezizomycotina</taxon>
        <taxon>Sordariomycetes</taxon>
        <taxon>Xylariomycetidae</taxon>
        <taxon>Xylariales</taxon>
        <taxon>Hypoxylaceae</taxon>
        <taxon>Daldinia</taxon>
    </lineage>
</organism>
<evidence type="ECO:0000313" key="3">
    <source>
        <dbReference type="EMBL" id="KAK6951338.1"/>
    </source>
</evidence>
<evidence type="ECO:0000256" key="1">
    <source>
        <dbReference type="SAM" id="MobiDB-lite"/>
    </source>
</evidence>
<gene>
    <name evidence="3" type="ORF">Daesc_007872</name>
</gene>